<dbReference type="GO" id="GO:0005096">
    <property type="term" value="F:GTPase activator activity"/>
    <property type="evidence" value="ECO:0007669"/>
    <property type="project" value="UniProtKB-KW"/>
</dbReference>
<dbReference type="GO" id="GO:0005794">
    <property type="term" value="C:Golgi apparatus"/>
    <property type="evidence" value="ECO:0007669"/>
    <property type="project" value="TreeGrafter"/>
</dbReference>
<keyword evidence="3" id="KW-1185">Reference proteome</keyword>
<sequence length="222" mass="24664">MPPQDPVVNQEVVTSLSGITTLSSFHDLITLRHGDTLAFLLLIKVELQKPPPPLADTSSCIASEGSAELSPVRSDDITEHPAEPLLRSCVSTASMKVKNVKKLTFPRGHFPRLAECAHFHYETVDFGNVQSALVEGQSEGPKAGTDSKEPLFLVQITCQGRNWLVKRSYEDFRVLDKHLHLCIYDRRYSELSELPRLDALKDAAESVTKMLSTYLSRFSAIA</sequence>
<proteinExistence type="predicted"/>
<dbReference type="GO" id="GO:0015629">
    <property type="term" value="C:actin cytoskeleton"/>
    <property type="evidence" value="ECO:0007669"/>
    <property type="project" value="TreeGrafter"/>
</dbReference>
<protein>
    <recommendedName>
        <fullName evidence="4">PX domain-containing protein</fullName>
    </recommendedName>
</protein>
<gene>
    <name evidence="2" type="ORF">fugu_011092</name>
</gene>
<accession>A0A4Z2CC27</accession>
<evidence type="ECO:0008006" key="4">
    <source>
        <dbReference type="Google" id="ProtNLM"/>
    </source>
</evidence>
<evidence type="ECO:0000313" key="3">
    <source>
        <dbReference type="Proteomes" id="UP000516260"/>
    </source>
</evidence>
<organism evidence="2 3">
    <name type="scientific">Takifugu bimaculatus</name>
    <dbReference type="NCBI Taxonomy" id="433685"/>
    <lineage>
        <taxon>Eukaryota</taxon>
        <taxon>Metazoa</taxon>
        <taxon>Chordata</taxon>
        <taxon>Craniata</taxon>
        <taxon>Vertebrata</taxon>
        <taxon>Euteleostomi</taxon>
        <taxon>Actinopterygii</taxon>
        <taxon>Neopterygii</taxon>
        <taxon>Teleostei</taxon>
        <taxon>Neoteleostei</taxon>
        <taxon>Acanthomorphata</taxon>
        <taxon>Eupercaria</taxon>
        <taxon>Tetraodontiformes</taxon>
        <taxon>Tetradontoidea</taxon>
        <taxon>Tetraodontidae</taxon>
        <taxon>Takifugu</taxon>
    </lineage>
</organism>
<reference evidence="2 3" key="1">
    <citation type="submission" date="2019-04" db="EMBL/GenBank/DDBJ databases">
        <title>The sequence and de novo assembly of Takifugu bimaculatus genome using PacBio and Hi-C technologies.</title>
        <authorList>
            <person name="Xu P."/>
            <person name="Liu B."/>
            <person name="Zhou Z."/>
        </authorList>
    </citation>
    <scope>NUCLEOTIDE SEQUENCE [LARGE SCALE GENOMIC DNA]</scope>
    <source>
        <strain evidence="2">TB-2018</strain>
        <tissue evidence="2">Muscle</tissue>
    </source>
</reference>
<evidence type="ECO:0000313" key="2">
    <source>
        <dbReference type="EMBL" id="TNN01710.1"/>
    </source>
</evidence>
<name>A0A4Z2CC27_9TELE</name>
<dbReference type="GO" id="GO:0001650">
    <property type="term" value="C:fibrillar center"/>
    <property type="evidence" value="ECO:0007669"/>
    <property type="project" value="TreeGrafter"/>
</dbReference>
<evidence type="ECO:0000256" key="1">
    <source>
        <dbReference type="ARBA" id="ARBA00022468"/>
    </source>
</evidence>
<dbReference type="Gene3D" id="3.30.1520.10">
    <property type="entry name" value="Phox-like domain"/>
    <property type="match status" value="1"/>
</dbReference>
<dbReference type="GO" id="GO:0005654">
    <property type="term" value="C:nucleoplasm"/>
    <property type="evidence" value="ECO:0007669"/>
    <property type="project" value="TreeGrafter"/>
</dbReference>
<dbReference type="PANTHER" id="PTHR15729">
    <property type="entry name" value="CDC42 GTPASE-ACTIVATING PROTEIN"/>
    <property type="match status" value="1"/>
</dbReference>
<dbReference type="InterPro" id="IPR051576">
    <property type="entry name" value="PX-Rho_GAP"/>
</dbReference>
<dbReference type="GO" id="GO:0005938">
    <property type="term" value="C:cell cortex"/>
    <property type="evidence" value="ECO:0007669"/>
    <property type="project" value="TreeGrafter"/>
</dbReference>
<dbReference type="GO" id="GO:0007264">
    <property type="term" value="P:small GTPase-mediated signal transduction"/>
    <property type="evidence" value="ECO:0007669"/>
    <property type="project" value="TreeGrafter"/>
</dbReference>
<dbReference type="Proteomes" id="UP000516260">
    <property type="component" value="Chromosome 11"/>
</dbReference>
<comment type="caution">
    <text evidence="2">The sequence shown here is derived from an EMBL/GenBank/DDBJ whole genome shotgun (WGS) entry which is preliminary data.</text>
</comment>
<dbReference type="EMBL" id="SWLE01000003">
    <property type="protein sequence ID" value="TNN01710.1"/>
    <property type="molecule type" value="Genomic_DNA"/>
</dbReference>
<dbReference type="SUPFAM" id="SSF64268">
    <property type="entry name" value="PX domain"/>
    <property type="match status" value="1"/>
</dbReference>
<dbReference type="AlphaFoldDB" id="A0A4Z2CC27"/>
<dbReference type="InterPro" id="IPR036871">
    <property type="entry name" value="PX_dom_sf"/>
</dbReference>
<dbReference type="GO" id="GO:0035091">
    <property type="term" value="F:phosphatidylinositol binding"/>
    <property type="evidence" value="ECO:0007669"/>
    <property type="project" value="InterPro"/>
</dbReference>
<dbReference type="PANTHER" id="PTHR15729:SF13">
    <property type="entry name" value="RHO GTPASE-ACTIVATING PROTEIN 32"/>
    <property type="match status" value="1"/>
</dbReference>
<keyword evidence="1" id="KW-0343">GTPase activation</keyword>